<keyword evidence="3" id="KW-1185">Reference proteome</keyword>
<feature type="region of interest" description="Disordered" evidence="1">
    <location>
        <begin position="1"/>
        <end position="26"/>
    </location>
</feature>
<dbReference type="AlphaFoldDB" id="A0AAQ3P394"/>
<name>A0AAQ3P394_VIGMU</name>
<reference evidence="2 3" key="1">
    <citation type="journal article" date="2023" name="Life. Sci Alliance">
        <title>Evolutionary insights into 3D genome organization and epigenetic landscape of Vigna mungo.</title>
        <authorList>
            <person name="Junaid A."/>
            <person name="Singh B."/>
            <person name="Bhatia S."/>
        </authorList>
    </citation>
    <scope>NUCLEOTIDE SEQUENCE [LARGE SCALE GENOMIC DNA]</scope>
    <source>
        <strain evidence="2">Urdbean</strain>
    </source>
</reference>
<organism evidence="2 3">
    <name type="scientific">Vigna mungo</name>
    <name type="common">Black gram</name>
    <name type="synonym">Phaseolus mungo</name>
    <dbReference type="NCBI Taxonomy" id="3915"/>
    <lineage>
        <taxon>Eukaryota</taxon>
        <taxon>Viridiplantae</taxon>
        <taxon>Streptophyta</taxon>
        <taxon>Embryophyta</taxon>
        <taxon>Tracheophyta</taxon>
        <taxon>Spermatophyta</taxon>
        <taxon>Magnoliopsida</taxon>
        <taxon>eudicotyledons</taxon>
        <taxon>Gunneridae</taxon>
        <taxon>Pentapetalae</taxon>
        <taxon>rosids</taxon>
        <taxon>fabids</taxon>
        <taxon>Fabales</taxon>
        <taxon>Fabaceae</taxon>
        <taxon>Papilionoideae</taxon>
        <taxon>50 kb inversion clade</taxon>
        <taxon>NPAAA clade</taxon>
        <taxon>indigoferoid/millettioid clade</taxon>
        <taxon>Phaseoleae</taxon>
        <taxon>Vigna</taxon>
    </lineage>
</organism>
<sequence length="114" mass="12635">MLRKRKSKEEGKSSSKRGCGGGSSSLVPLPAGVFDPAFDAASRVDFRPSSSQRVVIEPLSEGELLGAVVELMTRGAMLAWNALSWAPVEKVVTYCVNWLRSRMRRPSFVVRWKH</sequence>
<protein>
    <submittedName>
        <fullName evidence="2">Uncharacterized protein</fullName>
    </submittedName>
</protein>
<dbReference type="Proteomes" id="UP001374535">
    <property type="component" value="Chromosome 2"/>
</dbReference>
<evidence type="ECO:0000313" key="2">
    <source>
        <dbReference type="EMBL" id="WVZ19088.1"/>
    </source>
</evidence>
<dbReference type="EMBL" id="CP144699">
    <property type="protein sequence ID" value="WVZ19088.1"/>
    <property type="molecule type" value="Genomic_DNA"/>
</dbReference>
<proteinExistence type="predicted"/>
<accession>A0AAQ3P394</accession>
<evidence type="ECO:0000313" key="3">
    <source>
        <dbReference type="Proteomes" id="UP001374535"/>
    </source>
</evidence>
<gene>
    <name evidence="2" type="ORF">V8G54_006410</name>
</gene>
<evidence type="ECO:0000256" key="1">
    <source>
        <dbReference type="SAM" id="MobiDB-lite"/>
    </source>
</evidence>